<dbReference type="GO" id="GO:0004445">
    <property type="term" value="F:inositol-polyphosphate 5-phosphatase activity"/>
    <property type="evidence" value="ECO:0007669"/>
    <property type="project" value="InterPro"/>
</dbReference>
<organism evidence="3 4">
    <name type="scientific">Papaver somniferum</name>
    <name type="common">Opium poppy</name>
    <dbReference type="NCBI Taxonomy" id="3469"/>
    <lineage>
        <taxon>Eukaryota</taxon>
        <taxon>Viridiplantae</taxon>
        <taxon>Streptophyta</taxon>
        <taxon>Embryophyta</taxon>
        <taxon>Tracheophyta</taxon>
        <taxon>Spermatophyta</taxon>
        <taxon>Magnoliopsida</taxon>
        <taxon>Ranunculales</taxon>
        <taxon>Papaveraceae</taxon>
        <taxon>Papaveroideae</taxon>
        <taxon>Papaver</taxon>
    </lineage>
</organism>
<evidence type="ECO:0000256" key="1">
    <source>
        <dbReference type="ARBA" id="ARBA00022801"/>
    </source>
</evidence>
<evidence type="ECO:0008006" key="5">
    <source>
        <dbReference type="Google" id="ProtNLM"/>
    </source>
</evidence>
<feature type="region of interest" description="Disordered" evidence="2">
    <location>
        <begin position="93"/>
        <end position="128"/>
    </location>
</feature>
<name>A0A4Y7IHX3_PAPSO</name>
<dbReference type="Gene3D" id="3.30.70.890">
    <property type="entry name" value="GHMP kinase, C-terminal domain"/>
    <property type="match status" value="1"/>
</dbReference>
<dbReference type="GO" id="GO:0046856">
    <property type="term" value="P:phosphatidylinositol dephosphorylation"/>
    <property type="evidence" value="ECO:0007669"/>
    <property type="project" value="TreeGrafter"/>
</dbReference>
<gene>
    <name evidence="3" type="ORF">C5167_040010</name>
</gene>
<evidence type="ECO:0000313" key="3">
    <source>
        <dbReference type="EMBL" id="RZC47039.1"/>
    </source>
</evidence>
<accession>A0A4Y7IHX3</accession>
<reference evidence="3 4" key="1">
    <citation type="journal article" date="2018" name="Science">
        <title>The opium poppy genome and morphinan production.</title>
        <authorList>
            <person name="Guo L."/>
            <person name="Winzer T."/>
            <person name="Yang X."/>
            <person name="Li Y."/>
            <person name="Ning Z."/>
            <person name="He Z."/>
            <person name="Teodor R."/>
            <person name="Lu Y."/>
            <person name="Bowser T.A."/>
            <person name="Graham I.A."/>
            <person name="Ye K."/>
        </authorList>
    </citation>
    <scope>NUCLEOTIDE SEQUENCE [LARGE SCALE GENOMIC DNA]</scope>
    <source>
        <strain evidence="4">cv. HN1</strain>
        <tissue evidence="3">Leaves</tissue>
    </source>
</reference>
<evidence type="ECO:0000256" key="2">
    <source>
        <dbReference type="SAM" id="MobiDB-lite"/>
    </source>
</evidence>
<dbReference type="Gramene" id="RZC47039">
    <property type="protein sequence ID" value="RZC47039"/>
    <property type="gene ID" value="C5167_040010"/>
</dbReference>
<proteinExistence type="predicted"/>
<dbReference type="Proteomes" id="UP000316621">
    <property type="component" value="Chromosome 1"/>
</dbReference>
<dbReference type="InterPro" id="IPR045849">
    <property type="entry name" value="IP5P_plant"/>
</dbReference>
<dbReference type="STRING" id="3469.A0A4Y7IHX3"/>
<dbReference type="PANTHER" id="PTHR45666:SF15">
    <property type="entry name" value="TYPE I INOSITOL POLYPHOSPHATE 5-PHOSPHATASE 8"/>
    <property type="match status" value="1"/>
</dbReference>
<evidence type="ECO:0000313" key="4">
    <source>
        <dbReference type="Proteomes" id="UP000316621"/>
    </source>
</evidence>
<dbReference type="AlphaFoldDB" id="A0A4Y7IHX3"/>
<dbReference type="InterPro" id="IPR036554">
    <property type="entry name" value="GHMP_kinase_C_sf"/>
</dbReference>
<protein>
    <recommendedName>
        <fullName evidence="5">GHMP kinase C-terminal domain-containing protein</fullName>
    </recommendedName>
</protein>
<keyword evidence="4" id="KW-1185">Reference proteome</keyword>
<keyword evidence="1" id="KW-0378">Hydrolase</keyword>
<dbReference type="SUPFAM" id="SSF55060">
    <property type="entry name" value="GHMP Kinase, C-terminal domain"/>
    <property type="match status" value="1"/>
</dbReference>
<dbReference type="GO" id="GO:0004439">
    <property type="term" value="F:phosphatidylinositol-4,5-bisphosphate 5-phosphatase activity"/>
    <property type="evidence" value="ECO:0007669"/>
    <property type="project" value="TreeGrafter"/>
</dbReference>
<dbReference type="PANTHER" id="PTHR45666">
    <property type="entry name" value="TYPE IV INOSITOL POLYPHOSPHATE 5-PHOSPHATASE 9"/>
    <property type="match status" value="1"/>
</dbReference>
<sequence>MARNIRAINQKLDEIHKNSKRFQEIVPLNAGNVLGAEDDAPALKWLSLIRQALNNTDKNTELAQNPPRRKEHKNFKTRISFSDLISLEDELDKEDLERHSTSSPNSDIEDEPSNFSMRRKSPKNTSSRYSLAANRLVKLVQEMQHSKVSKSENGTLFGAKITGGGSGGSVCILGRNSIQKKYKAATGFKSFVFEGSSPGAGEFGYLKIRRRFPPTEA</sequence>
<dbReference type="EMBL" id="CM010715">
    <property type="protein sequence ID" value="RZC47039.1"/>
    <property type="molecule type" value="Genomic_DNA"/>
</dbReference>
<dbReference type="GO" id="GO:0034485">
    <property type="term" value="F:phosphatidylinositol-3,4,5-trisphosphate 5-phosphatase activity"/>
    <property type="evidence" value="ECO:0007669"/>
    <property type="project" value="TreeGrafter"/>
</dbReference>